<gene>
    <name evidence="3" type="ORF">MPLG2_2307</name>
</gene>
<keyword evidence="4" id="KW-1185">Reference proteome</keyword>
<reference evidence="3 4" key="1">
    <citation type="submission" date="2018-02" db="EMBL/GenBank/DDBJ databases">
        <authorList>
            <person name="Cohen D.B."/>
            <person name="Kent A.D."/>
        </authorList>
    </citation>
    <scope>NUCLEOTIDE SEQUENCE [LARGE SCALE GENOMIC DNA]</scope>
    <source>
        <strain evidence="3">1</strain>
    </source>
</reference>
<organism evidence="3 4">
    <name type="scientific">Micropruina glycogenica</name>
    <dbReference type="NCBI Taxonomy" id="75385"/>
    <lineage>
        <taxon>Bacteria</taxon>
        <taxon>Bacillati</taxon>
        <taxon>Actinomycetota</taxon>
        <taxon>Actinomycetes</taxon>
        <taxon>Propionibacteriales</taxon>
        <taxon>Nocardioidaceae</taxon>
        <taxon>Micropruina</taxon>
    </lineage>
</organism>
<dbReference type="Proteomes" id="UP000238164">
    <property type="component" value="Chromosome 1"/>
</dbReference>
<dbReference type="AlphaFoldDB" id="A0A2N9JIP6"/>
<dbReference type="EMBL" id="LT985188">
    <property type="protein sequence ID" value="SPD87337.1"/>
    <property type="molecule type" value="Genomic_DNA"/>
</dbReference>
<sequence length="138" mass="14368">MLRCAPRMGHYWSMSGPDFVPPGDRSDGRWPSQPPPGQPWQMPPTPNTSGGSLLLGLVIGVIVLLGGGWTFLAFVTRVNGDVGFGLAVGLLVAYIVVAIVFAVRPSTSRLGAGLLLAIGAVLVILAGLCFGLVFGVIR</sequence>
<keyword evidence="2" id="KW-0472">Membrane</keyword>
<accession>A0A2N9JIP6</accession>
<feature type="region of interest" description="Disordered" evidence="1">
    <location>
        <begin position="22"/>
        <end position="47"/>
    </location>
</feature>
<feature type="transmembrane region" description="Helical" evidence="2">
    <location>
        <begin position="115"/>
        <end position="137"/>
    </location>
</feature>
<keyword evidence="2" id="KW-0812">Transmembrane</keyword>
<feature type="transmembrane region" description="Helical" evidence="2">
    <location>
        <begin position="53"/>
        <end position="75"/>
    </location>
</feature>
<feature type="compositionally biased region" description="Pro residues" evidence="1">
    <location>
        <begin position="32"/>
        <end position="46"/>
    </location>
</feature>
<evidence type="ECO:0000313" key="3">
    <source>
        <dbReference type="EMBL" id="SPD87337.1"/>
    </source>
</evidence>
<evidence type="ECO:0000313" key="4">
    <source>
        <dbReference type="Proteomes" id="UP000238164"/>
    </source>
</evidence>
<evidence type="ECO:0000256" key="1">
    <source>
        <dbReference type="SAM" id="MobiDB-lite"/>
    </source>
</evidence>
<keyword evidence="2" id="KW-1133">Transmembrane helix</keyword>
<name>A0A2N9JIP6_9ACTN</name>
<feature type="transmembrane region" description="Helical" evidence="2">
    <location>
        <begin position="82"/>
        <end position="103"/>
    </location>
</feature>
<protein>
    <submittedName>
        <fullName evidence="3">Uncharacterized protein</fullName>
    </submittedName>
</protein>
<dbReference type="KEGG" id="mgg:MPLG2_2307"/>
<evidence type="ECO:0000256" key="2">
    <source>
        <dbReference type="SAM" id="Phobius"/>
    </source>
</evidence>
<proteinExistence type="predicted"/>